<gene>
    <name evidence="1" type="ORF">GCM10010171_12090</name>
</gene>
<evidence type="ECO:0000313" key="2">
    <source>
        <dbReference type="Proteomes" id="UP000660680"/>
    </source>
</evidence>
<name>A0A918G784_9PSEU</name>
<protein>
    <submittedName>
        <fullName evidence="1">Uncharacterized protein</fullName>
    </submittedName>
</protein>
<comment type="caution">
    <text evidence="1">The sequence shown here is derived from an EMBL/GenBank/DDBJ whole genome shotgun (WGS) entry which is preliminary data.</text>
</comment>
<dbReference type="AlphaFoldDB" id="A0A918G784"/>
<organism evidence="1 2">
    <name type="scientific">Actinokineospora fastidiosa</name>
    <dbReference type="NCBI Taxonomy" id="1816"/>
    <lineage>
        <taxon>Bacteria</taxon>
        <taxon>Bacillati</taxon>
        <taxon>Actinomycetota</taxon>
        <taxon>Actinomycetes</taxon>
        <taxon>Pseudonocardiales</taxon>
        <taxon>Pseudonocardiaceae</taxon>
        <taxon>Actinokineospora</taxon>
    </lineage>
</organism>
<dbReference type="RefSeq" id="WP_229786626.1">
    <property type="nucleotide sequence ID" value="NZ_BMRB01000001.1"/>
</dbReference>
<reference evidence="1" key="1">
    <citation type="journal article" date="2014" name="Int. J. Syst. Evol. Microbiol.">
        <title>Complete genome sequence of Corynebacterium casei LMG S-19264T (=DSM 44701T), isolated from a smear-ripened cheese.</title>
        <authorList>
            <consortium name="US DOE Joint Genome Institute (JGI-PGF)"/>
            <person name="Walter F."/>
            <person name="Albersmeier A."/>
            <person name="Kalinowski J."/>
            <person name="Ruckert C."/>
        </authorList>
    </citation>
    <scope>NUCLEOTIDE SEQUENCE</scope>
    <source>
        <strain evidence="1">JCM 3276</strain>
    </source>
</reference>
<sequence length="128" mass="13583">MYVDDAGGARIGTTIGESMAGFAATAQEGGFAVSGEGGEALLRAVYAMADWVDSQRTSLAFLQQEAPLGSTHGAMTMKPYLQQVASDGAGFVTQLEQFREALIQAEQGIKQAMANYQDTDKLNADKLR</sequence>
<evidence type="ECO:0000313" key="1">
    <source>
        <dbReference type="EMBL" id="GGS20991.1"/>
    </source>
</evidence>
<reference evidence="1" key="2">
    <citation type="submission" date="2020-09" db="EMBL/GenBank/DDBJ databases">
        <authorList>
            <person name="Sun Q."/>
            <person name="Ohkuma M."/>
        </authorList>
    </citation>
    <scope>NUCLEOTIDE SEQUENCE</scope>
    <source>
        <strain evidence="1">JCM 3276</strain>
    </source>
</reference>
<dbReference type="Proteomes" id="UP000660680">
    <property type="component" value="Unassembled WGS sequence"/>
</dbReference>
<dbReference type="EMBL" id="BMRB01000001">
    <property type="protein sequence ID" value="GGS20991.1"/>
    <property type="molecule type" value="Genomic_DNA"/>
</dbReference>
<accession>A0A918G784</accession>
<proteinExistence type="predicted"/>
<keyword evidence="2" id="KW-1185">Reference proteome</keyword>